<dbReference type="GO" id="GO:0003677">
    <property type="term" value="F:DNA binding"/>
    <property type="evidence" value="ECO:0007669"/>
    <property type="project" value="UniProtKB-KW"/>
</dbReference>
<dbReference type="InterPro" id="IPR036864">
    <property type="entry name" value="Zn2-C6_fun-type_DNA-bd_sf"/>
</dbReference>
<dbReference type="EMBL" id="AP024447">
    <property type="protein sequence ID" value="BCS26820.1"/>
    <property type="molecule type" value="Genomic_DNA"/>
</dbReference>
<dbReference type="GO" id="GO:0000981">
    <property type="term" value="F:DNA-binding transcription factor activity, RNA polymerase II-specific"/>
    <property type="evidence" value="ECO:0007669"/>
    <property type="project" value="InterPro"/>
</dbReference>
<evidence type="ECO:0000256" key="3">
    <source>
        <dbReference type="ARBA" id="ARBA00022833"/>
    </source>
</evidence>
<keyword evidence="3" id="KW-0862">Zinc</keyword>
<dbReference type="SUPFAM" id="SSF57701">
    <property type="entry name" value="Zn2/Cys6 DNA-binding domain"/>
    <property type="match status" value="1"/>
</dbReference>
<feature type="domain" description="Zn(2)-C6 fungal-type" evidence="9">
    <location>
        <begin position="16"/>
        <end position="47"/>
    </location>
</feature>
<dbReference type="InterPro" id="IPR007219">
    <property type="entry name" value="XnlR_reg_dom"/>
</dbReference>
<dbReference type="GO" id="GO:0005634">
    <property type="term" value="C:nucleus"/>
    <property type="evidence" value="ECO:0007669"/>
    <property type="project" value="UniProtKB-SubCell"/>
</dbReference>
<accession>A0A7R7XS89</accession>
<evidence type="ECO:0000256" key="6">
    <source>
        <dbReference type="ARBA" id="ARBA00023163"/>
    </source>
</evidence>
<keyword evidence="5" id="KW-0238">DNA-binding</keyword>
<feature type="compositionally biased region" description="Polar residues" evidence="8">
    <location>
        <begin position="85"/>
        <end position="98"/>
    </location>
</feature>
<evidence type="ECO:0000256" key="1">
    <source>
        <dbReference type="ARBA" id="ARBA00004123"/>
    </source>
</evidence>
<evidence type="ECO:0000256" key="2">
    <source>
        <dbReference type="ARBA" id="ARBA00022723"/>
    </source>
</evidence>
<evidence type="ECO:0000313" key="11">
    <source>
        <dbReference type="Proteomes" id="UP000654913"/>
    </source>
</evidence>
<feature type="compositionally biased region" description="Basic and acidic residues" evidence="8">
    <location>
        <begin position="75"/>
        <end position="84"/>
    </location>
</feature>
<dbReference type="GeneID" id="64976825"/>
<gene>
    <name evidence="10" type="ORF">APUU_51531A</name>
</gene>
<evidence type="ECO:0000256" key="5">
    <source>
        <dbReference type="ARBA" id="ARBA00023125"/>
    </source>
</evidence>
<keyword evidence="2" id="KW-0479">Metal-binding</keyword>
<dbReference type="KEGG" id="apuu:APUU_51531A"/>
<dbReference type="PROSITE" id="PS00463">
    <property type="entry name" value="ZN2_CY6_FUNGAL_1"/>
    <property type="match status" value="1"/>
</dbReference>
<dbReference type="InterPro" id="IPR001138">
    <property type="entry name" value="Zn2Cys6_DnaBD"/>
</dbReference>
<dbReference type="Gene3D" id="4.10.240.10">
    <property type="entry name" value="Zn(2)-C6 fungal-type DNA-binding domain"/>
    <property type="match status" value="1"/>
</dbReference>
<comment type="subcellular location">
    <subcellularLocation>
        <location evidence="1">Nucleus</location>
    </subcellularLocation>
</comment>
<sequence length="283" mass="31477">MSNSCRRSREPAQLLACLNCRRSKVKCRGMGITGCKRCTDGALSCVMPTQDERKRPSSKHHIRRLEDRIQQLEEELRSQREQSPRTRTASTDNTNTPPSGRLCTPEGPTAGALISELCSPRHQVVYDENGGSCYYGPTAGLNLAIASSTAPPSTTQSATTVQIPSDLQSEVYQQLLTSFWRDHNSVMPIVHQEAFELDMTKGMGLYYSSALHYAMCACAALMTGPHVQPRIVRSELFQRASEFLQEESSCPRMTTVQTLHILAVCEFMQMNTARGWLLSGRRG</sequence>
<evidence type="ECO:0000256" key="4">
    <source>
        <dbReference type="ARBA" id="ARBA00023015"/>
    </source>
</evidence>
<organism evidence="10 11">
    <name type="scientific">Aspergillus puulaauensis</name>
    <dbReference type="NCBI Taxonomy" id="1220207"/>
    <lineage>
        <taxon>Eukaryota</taxon>
        <taxon>Fungi</taxon>
        <taxon>Dikarya</taxon>
        <taxon>Ascomycota</taxon>
        <taxon>Pezizomycotina</taxon>
        <taxon>Eurotiomycetes</taxon>
        <taxon>Eurotiomycetidae</taxon>
        <taxon>Eurotiales</taxon>
        <taxon>Aspergillaceae</taxon>
        <taxon>Aspergillus</taxon>
    </lineage>
</organism>
<proteinExistence type="predicted"/>
<dbReference type="CDD" id="cd12148">
    <property type="entry name" value="fungal_TF_MHR"/>
    <property type="match status" value="1"/>
</dbReference>
<dbReference type="InterPro" id="IPR051615">
    <property type="entry name" value="Transcr_Regulatory_Elem"/>
</dbReference>
<dbReference type="AlphaFoldDB" id="A0A7R7XS89"/>
<dbReference type="GO" id="GO:0008270">
    <property type="term" value="F:zinc ion binding"/>
    <property type="evidence" value="ECO:0007669"/>
    <property type="project" value="InterPro"/>
</dbReference>
<dbReference type="RefSeq" id="XP_041559014.1">
    <property type="nucleotide sequence ID" value="XM_041706649.1"/>
</dbReference>
<protein>
    <recommendedName>
        <fullName evidence="9">Zn(2)-C6 fungal-type domain-containing protein</fullName>
    </recommendedName>
</protein>
<dbReference type="OrthoDB" id="2154091at2759"/>
<dbReference type="Pfam" id="PF00172">
    <property type="entry name" value="Zn_clus"/>
    <property type="match status" value="1"/>
</dbReference>
<reference evidence="10" key="2">
    <citation type="submission" date="2021-02" db="EMBL/GenBank/DDBJ databases">
        <title>Aspergillus puulaauensis MK2 genome sequence.</title>
        <authorList>
            <person name="Futagami T."/>
            <person name="Mori K."/>
            <person name="Kadooka C."/>
            <person name="Tanaka T."/>
        </authorList>
    </citation>
    <scope>NUCLEOTIDE SEQUENCE</scope>
    <source>
        <strain evidence="10">MK2</strain>
    </source>
</reference>
<feature type="region of interest" description="Disordered" evidence="8">
    <location>
        <begin position="75"/>
        <end position="104"/>
    </location>
</feature>
<keyword evidence="11" id="KW-1185">Reference proteome</keyword>
<dbReference type="GO" id="GO:0006351">
    <property type="term" value="P:DNA-templated transcription"/>
    <property type="evidence" value="ECO:0007669"/>
    <property type="project" value="InterPro"/>
</dbReference>
<dbReference type="PROSITE" id="PS50048">
    <property type="entry name" value="ZN2_CY6_FUNGAL_2"/>
    <property type="match status" value="1"/>
</dbReference>
<keyword evidence="4" id="KW-0805">Transcription regulation</keyword>
<evidence type="ECO:0000256" key="7">
    <source>
        <dbReference type="ARBA" id="ARBA00023242"/>
    </source>
</evidence>
<dbReference type="PANTHER" id="PTHR31313:SF81">
    <property type="entry name" value="TY1 ENHANCER ACTIVATOR"/>
    <property type="match status" value="1"/>
</dbReference>
<dbReference type="PANTHER" id="PTHR31313">
    <property type="entry name" value="TY1 ENHANCER ACTIVATOR"/>
    <property type="match status" value="1"/>
</dbReference>
<keyword evidence="6" id="KW-0804">Transcription</keyword>
<dbReference type="Proteomes" id="UP000654913">
    <property type="component" value="Chromosome 5"/>
</dbReference>
<evidence type="ECO:0000259" key="9">
    <source>
        <dbReference type="PROSITE" id="PS50048"/>
    </source>
</evidence>
<keyword evidence="7" id="KW-0539">Nucleus</keyword>
<evidence type="ECO:0000313" key="10">
    <source>
        <dbReference type="EMBL" id="BCS26820.1"/>
    </source>
</evidence>
<reference evidence="10" key="1">
    <citation type="submission" date="2021-01" db="EMBL/GenBank/DDBJ databases">
        <authorList>
            <consortium name="Aspergillus puulaauensis MK2 genome sequencing consortium"/>
            <person name="Kazuki M."/>
            <person name="Futagami T."/>
        </authorList>
    </citation>
    <scope>NUCLEOTIDE SEQUENCE</scope>
    <source>
        <strain evidence="10">MK2</strain>
    </source>
</reference>
<dbReference type="Pfam" id="PF04082">
    <property type="entry name" value="Fungal_trans"/>
    <property type="match status" value="1"/>
</dbReference>
<evidence type="ECO:0000256" key="8">
    <source>
        <dbReference type="SAM" id="MobiDB-lite"/>
    </source>
</evidence>
<name>A0A7R7XS89_9EURO</name>